<dbReference type="GO" id="GO:0005886">
    <property type="term" value="C:plasma membrane"/>
    <property type="evidence" value="ECO:0007669"/>
    <property type="project" value="UniProtKB-SubCell"/>
</dbReference>
<evidence type="ECO:0000313" key="15">
    <source>
        <dbReference type="EMBL" id="KAG6658899.1"/>
    </source>
</evidence>
<keyword evidence="9 12" id="KW-0472">Membrane</keyword>
<keyword evidence="7" id="KW-0677">Repeat</keyword>
<keyword evidence="5 12" id="KW-0812">Transmembrane</keyword>
<organism evidence="15 16">
    <name type="scientific">Carya illinoinensis</name>
    <name type="common">Pecan</name>
    <dbReference type="NCBI Taxonomy" id="32201"/>
    <lineage>
        <taxon>Eukaryota</taxon>
        <taxon>Viridiplantae</taxon>
        <taxon>Streptophyta</taxon>
        <taxon>Embryophyta</taxon>
        <taxon>Tracheophyta</taxon>
        <taxon>Spermatophyta</taxon>
        <taxon>Magnoliopsida</taxon>
        <taxon>eudicotyledons</taxon>
        <taxon>Gunneridae</taxon>
        <taxon>Pentapetalae</taxon>
        <taxon>rosids</taxon>
        <taxon>fabids</taxon>
        <taxon>Fagales</taxon>
        <taxon>Juglandaceae</taxon>
        <taxon>Carya</taxon>
    </lineage>
</organism>
<feature type="domain" description="Leucine-rich repeat-containing N-terminal plant-type" evidence="14">
    <location>
        <begin position="30"/>
        <end position="83"/>
    </location>
</feature>
<protein>
    <recommendedName>
        <fullName evidence="14">Leucine-rich repeat-containing N-terminal plant-type domain-containing protein</fullName>
    </recommendedName>
</protein>
<dbReference type="PANTHER" id="PTHR48061">
    <property type="entry name" value="LEUCINE-RICH REPEAT RECEPTOR PROTEIN KINASE EMS1-LIKE-RELATED"/>
    <property type="match status" value="1"/>
</dbReference>
<evidence type="ECO:0000256" key="7">
    <source>
        <dbReference type="ARBA" id="ARBA00022737"/>
    </source>
</evidence>
<keyword evidence="4" id="KW-0433">Leucine-rich repeat</keyword>
<comment type="caution">
    <text evidence="15">The sequence shown here is derived from an EMBL/GenBank/DDBJ whole genome shotgun (WGS) entry which is preliminary data.</text>
</comment>
<comment type="similarity">
    <text evidence="2">Belongs to the RLP family.</text>
</comment>
<evidence type="ECO:0000256" key="6">
    <source>
        <dbReference type="ARBA" id="ARBA00022729"/>
    </source>
</evidence>
<dbReference type="InterPro" id="IPR013210">
    <property type="entry name" value="LRR_N_plant-typ"/>
</dbReference>
<reference evidence="15" key="1">
    <citation type="submission" date="2020-12" db="EMBL/GenBank/DDBJ databases">
        <title>WGS assembly of Carya illinoinensis cv. Pawnee.</title>
        <authorList>
            <person name="Platts A."/>
            <person name="Shu S."/>
            <person name="Wright S."/>
            <person name="Barry K."/>
            <person name="Edger P."/>
            <person name="Pires J.C."/>
            <person name="Schmutz J."/>
        </authorList>
    </citation>
    <scope>NUCLEOTIDE SEQUENCE</scope>
    <source>
        <tissue evidence="15">Leaf</tissue>
    </source>
</reference>
<name>A0A8T1QXC2_CARIL</name>
<keyword evidence="6 13" id="KW-0732">Signal</keyword>
<dbReference type="AlphaFoldDB" id="A0A8T1QXC2"/>
<gene>
    <name evidence="15" type="ORF">CIPAW_04G193600</name>
</gene>
<keyword evidence="3" id="KW-1003">Cell membrane</keyword>
<keyword evidence="16" id="KW-1185">Reference proteome</keyword>
<evidence type="ECO:0000256" key="13">
    <source>
        <dbReference type="SAM" id="SignalP"/>
    </source>
</evidence>
<dbReference type="EMBL" id="CM031812">
    <property type="protein sequence ID" value="KAG6658899.1"/>
    <property type="molecule type" value="Genomic_DNA"/>
</dbReference>
<keyword evidence="10" id="KW-0675">Receptor</keyword>
<evidence type="ECO:0000256" key="10">
    <source>
        <dbReference type="ARBA" id="ARBA00023170"/>
    </source>
</evidence>
<evidence type="ECO:0000256" key="2">
    <source>
        <dbReference type="ARBA" id="ARBA00009592"/>
    </source>
</evidence>
<evidence type="ECO:0000256" key="9">
    <source>
        <dbReference type="ARBA" id="ARBA00023136"/>
    </source>
</evidence>
<dbReference type="PROSITE" id="PS51450">
    <property type="entry name" value="LRR"/>
    <property type="match status" value="1"/>
</dbReference>
<evidence type="ECO:0000259" key="14">
    <source>
        <dbReference type="Pfam" id="PF08263"/>
    </source>
</evidence>
<keyword evidence="11" id="KW-0325">Glycoprotein</keyword>
<dbReference type="PANTHER" id="PTHR48061:SF29">
    <property type="entry name" value="RECEPTOR-LIKE KINASE FAMILY PROTEIN, PUTATIVE-RELATED"/>
    <property type="match status" value="1"/>
</dbReference>
<comment type="subcellular location">
    <subcellularLocation>
        <location evidence="1">Cell membrane</location>
        <topology evidence="1">Single-pass type I membrane protein</topology>
    </subcellularLocation>
</comment>
<evidence type="ECO:0000256" key="1">
    <source>
        <dbReference type="ARBA" id="ARBA00004251"/>
    </source>
</evidence>
<evidence type="ECO:0000256" key="5">
    <source>
        <dbReference type="ARBA" id="ARBA00022692"/>
    </source>
</evidence>
<dbReference type="InterPro" id="IPR001611">
    <property type="entry name" value="Leu-rich_rpt"/>
</dbReference>
<evidence type="ECO:0000256" key="4">
    <source>
        <dbReference type="ARBA" id="ARBA00022614"/>
    </source>
</evidence>
<evidence type="ECO:0000256" key="3">
    <source>
        <dbReference type="ARBA" id="ARBA00022475"/>
    </source>
</evidence>
<evidence type="ECO:0000313" key="16">
    <source>
        <dbReference type="Proteomes" id="UP000811609"/>
    </source>
</evidence>
<dbReference type="Proteomes" id="UP000811609">
    <property type="component" value="Chromosome 4"/>
</dbReference>
<feature type="transmembrane region" description="Helical" evidence="12">
    <location>
        <begin position="788"/>
        <end position="811"/>
    </location>
</feature>
<dbReference type="Pfam" id="PF00560">
    <property type="entry name" value="LRR_1"/>
    <property type="match status" value="5"/>
</dbReference>
<dbReference type="SMART" id="SM00369">
    <property type="entry name" value="LRR_TYP"/>
    <property type="match status" value="6"/>
</dbReference>
<accession>A0A8T1QXC2</accession>
<proteinExistence type="inferred from homology"/>
<evidence type="ECO:0000256" key="12">
    <source>
        <dbReference type="SAM" id="Phobius"/>
    </source>
</evidence>
<evidence type="ECO:0000256" key="8">
    <source>
        <dbReference type="ARBA" id="ARBA00022989"/>
    </source>
</evidence>
<sequence>MRLLFPLIACLLLLLPRSLSYSYLPPLCHQEEKIALMQFKDSFIIKNMNSFWEYTEENHPEVASWRIDGNNTNCCVWDGVECNQDTGHVIALNLQSSCLYGSITSNSSLFRLHHLQNLTLVGNDFNHSQIPSEIGNLSSLIHLHLSNSNFLGQIPFEIQYLSKLSFLSVTQFSSDGYNYLYTTSLTSLVQNLTNLETLEFSGINISSIVPESLANLSSLKFLTLDGCGLYGRFPTRFFQLPHLQFLSVSYNKDLTGHLPEFDTNSPLEKLFLGSTNFSGNLPASIGNLNSLSFFTIDHCNFSGAIPNSFSNLTQLTWLDLSQNSFNDLSWLTRASSNDILPQFQILRLANLNLTKFPDILRNQSKLLTLNLEGNNLHGLIPKWMYNVSKESLQWLYLSNNFLTGIENFPAIIPWPNLLYIDFKNNMMHGSLPIPPPSLVYYFVSSNSLTGRISPFICNMSSPIVLDLSYNSLSGMIHPCFGNLSQSLLTLILRSNNFDGTIPKTWAKGCLLRMLDLRQNQLQGHLPRSLANCTELEYLHVGRNQINDTSPFWLGTLQQLKILVLHSNSFHGAIKSYETNCTFPNLRIIDLSHNHFSGNLPTGYFTQWDAMKSIGVKNLYYLSYSVYYSITIVIKGVELEYKKIQDGLTVIDFSCNRFKGDIPEILGNLKGLHVLNLSNNAFTGHIPSSFGNLTQLESLDLSQNKLFGEIPPKLTQLNFLSKFNVSHNCLTGPIPHGQQFGTFENTSFEDNRGLCGRPLSKICGDSDISTPPPSTSFEENQGPKFFFEFGWKVIVMGYGCGFVFGVVIGHIVTTRKQDWVIKIFGKKQRQTRIKVNGRK</sequence>
<dbReference type="Pfam" id="PF13855">
    <property type="entry name" value="LRR_8"/>
    <property type="match status" value="2"/>
</dbReference>
<keyword evidence="8 12" id="KW-1133">Transmembrane helix</keyword>
<dbReference type="InterPro" id="IPR003591">
    <property type="entry name" value="Leu-rich_rpt_typical-subtyp"/>
</dbReference>
<dbReference type="Pfam" id="PF08263">
    <property type="entry name" value="LRRNT_2"/>
    <property type="match status" value="1"/>
</dbReference>
<dbReference type="InterPro" id="IPR046956">
    <property type="entry name" value="RLP23-like"/>
</dbReference>
<dbReference type="FunFam" id="3.80.10.10:FF:000095">
    <property type="entry name" value="LRR receptor-like serine/threonine-protein kinase GSO1"/>
    <property type="match status" value="1"/>
</dbReference>
<feature type="chain" id="PRO_5035899636" description="Leucine-rich repeat-containing N-terminal plant-type domain-containing protein" evidence="13">
    <location>
        <begin position="21"/>
        <end position="838"/>
    </location>
</feature>
<feature type="signal peptide" evidence="13">
    <location>
        <begin position="1"/>
        <end position="20"/>
    </location>
</feature>
<dbReference type="FunFam" id="3.80.10.10:FF:000111">
    <property type="entry name" value="LRR receptor-like serine/threonine-protein kinase ERECTA"/>
    <property type="match status" value="1"/>
</dbReference>
<evidence type="ECO:0000256" key="11">
    <source>
        <dbReference type="ARBA" id="ARBA00023180"/>
    </source>
</evidence>